<accession>A0A9W7L2Y4</accession>
<name>A0A9W7L2Y4_9STRA</name>
<sequence length="84" mass="9603">MDISEVMYYDKEGFSDTLLTLIGNILSSTDYIDYYDAAANTDCTFYDENITKLGAFNLNVEELQRIATDPVATEWEGRSDKPHY</sequence>
<comment type="caution">
    <text evidence="1">The sequence shown here is derived from an EMBL/GenBank/DDBJ whole genome shotgun (WGS) entry which is preliminary data.</text>
</comment>
<feature type="non-terminal residue" evidence="1">
    <location>
        <position position="84"/>
    </location>
</feature>
<organism evidence="1 2">
    <name type="scientific">Triparma retinervis</name>
    <dbReference type="NCBI Taxonomy" id="2557542"/>
    <lineage>
        <taxon>Eukaryota</taxon>
        <taxon>Sar</taxon>
        <taxon>Stramenopiles</taxon>
        <taxon>Ochrophyta</taxon>
        <taxon>Bolidophyceae</taxon>
        <taxon>Parmales</taxon>
        <taxon>Triparmaceae</taxon>
        <taxon>Triparma</taxon>
    </lineage>
</organism>
<reference evidence="1" key="1">
    <citation type="submission" date="2022-07" db="EMBL/GenBank/DDBJ databases">
        <title>Genome analysis of Parmales, a sister group of diatoms, reveals the evolutionary specialization of diatoms from phago-mixotrophs to photoautotrophs.</title>
        <authorList>
            <person name="Ban H."/>
            <person name="Sato S."/>
            <person name="Yoshikawa S."/>
            <person name="Kazumasa Y."/>
            <person name="Nakamura Y."/>
            <person name="Ichinomiya M."/>
            <person name="Saitoh K."/>
            <person name="Sato N."/>
            <person name="Blanc-Mathieu R."/>
            <person name="Endo H."/>
            <person name="Kuwata A."/>
            <person name="Ogata H."/>
        </authorList>
    </citation>
    <scope>NUCLEOTIDE SEQUENCE</scope>
</reference>
<evidence type="ECO:0000313" key="1">
    <source>
        <dbReference type="EMBL" id="GMI23836.1"/>
    </source>
</evidence>
<protein>
    <submittedName>
        <fullName evidence="1">Uncharacterized protein</fullName>
    </submittedName>
</protein>
<dbReference type="EMBL" id="BRXZ01007074">
    <property type="protein sequence ID" value="GMI23836.1"/>
    <property type="molecule type" value="Genomic_DNA"/>
</dbReference>
<proteinExistence type="predicted"/>
<keyword evidence="2" id="KW-1185">Reference proteome</keyword>
<dbReference type="AlphaFoldDB" id="A0A9W7L2Y4"/>
<gene>
    <name evidence="1" type="ORF">TrRE_jg85</name>
</gene>
<dbReference type="Proteomes" id="UP001165082">
    <property type="component" value="Unassembled WGS sequence"/>
</dbReference>
<evidence type="ECO:0000313" key="2">
    <source>
        <dbReference type="Proteomes" id="UP001165082"/>
    </source>
</evidence>